<accession>A0A0D0CTB3</accession>
<organism evidence="2 3">
    <name type="scientific">Collybiopsis luxurians FD-317 M1</name>
    <dbReference type="NCBI Taxonomy" id="944289"/>
    <lineage>
        <taxon>Eukaryota</taxon>
        <taxon>Fungi</taxon>
        <taxon>Dikarya</taxon>
        <taxon>Basidiomycota</taxon>
        <taxon>Agaricomycotina</taxon>
        <taxon>Agaricomycetes</taxon>
        <taxon>Agaricomycetidae</taxon>
        <taxon>Agaricales</taxon>
        <taxon>Marasmiineae</taxon>
        <taxon>Omphalotaceae</taxon>
        <taxon>Collybiopsis</taxon>
        <taxon>Collybiopsis luxurians</taxon>
    </lineage>
</organism>
<proteinExistence type="predicted"/>
<dbReference type="EMBL" id="KN834767">
    <property type="protein sequence ID" value="KIK62647.1"/>
    <property type="molecule type" value="Genomic_DNA"/>
</dbReference>
<dbReference type="HOGENOM" id="CLU_1981817_0_0_1"/>
<keyword evidence="3" id="KW-1185">Reference proteome</keyword>
<protein>
    <submittedName>
        <fullName evidence="2">Uncharacterized protein</fullName>
    </submittedName>
</protein>
<keyword evidence="1" id="KW-1133">Transmembrane helix</keyword>
<keyword evidence="1" id="KW-0472">Membrane</keyword>
<keyword evidence="1" id="KW-0812">Transmembrane</keyword>
<dbReference type="Proteomes" id="UP000053593">
    <property type="component" value="Unassembled WGS sequence"/>
</dbReference>
<dbReference type="AlphaFoldDB" id="A0A0D0CTB3"/>
<reference evidence="2 3" key="1">
    <citation type="submission" date="2014-04" db="EMBL/GenBank/DDBJ databases">
        <title>Evolutionary Origins and Diversification of the Mycorrhizal Mutualists.</title>
        <authorList>
            <consortium name="DOE Joint Genome Institute"/>
            <consortium name="Mycorrhizal Genomics Consortium"/>
            <person name="Kohler A."/>
            <person name="Kuo A."/>
            <person name="Nagy L.G."/>
            <person name="Floudas D."/>
            <person name="Copeland A."/>
            <person name="Barry K.W."/>
            <person name="Cichocki N."/>
            <person name="Veneault-Fourrey C."/>
            <person name="LaButti K."/>
            <person name="Lindquist E.A."/>
            <person name="Lipzen A."/>
            <person name="Lundell T."/>
            <person name="Morin E."/>
            <person name="Murat C."/>
            <person name="Riley R."/>
            <person name="Ohm R."/>
            <person name="Sun H."/>
            <person name="Tunlid A."/>
            <person name="Henrissat B."/>
            <person name="Grigoriev I.V."/>
            <person name="Hibbett D.S."/>
            <person name="Martin F."/>
        </authorList>
    </citation>
    <scope>NUCLEOTIDE SEQUENCE [LARGE SCALE GENOMIC DNA]</scope>
    <source>
        <strain evidence="2 3">FD-317 M1</strain>
    </source>
</reference>
<evidence type="ECO:0000313" key="2">
    <source>
        <dbReference type="EMBL" id="KIK62647.1"/>
    </source>
</evidence>
<evidence type="ECO:0000256" key="1">
    <source>
        <dbReference type="SAM" id="Phobius"/>
    </source>
</evidence>
<gene>
    <name evidence="2" type="ORF">GYMLUDRAFT_507078</name>
</gene>
<feature type="transmembrane region" description="Helical" evidence="1">
    <location>
        <begin position="46"/>
        <end position="71"/>
    </location>
</feature>
<name>A0A0D0CTB3_9AGAR</name>
<sequence>MPCLLIETAELLARMETERIPLLLIAVACLPACLPAYLLYHLSHFVLNLLLACPLPSLVSLSVLPLSSFLLHLTRFSHCISSSCYSESSSHFEILLSFSFCPSRRNKNCCILLWLCVYNPLPTACI</sequence>
<feature type="transmembrane region" description="Helical" evidence="1">
    <location>
        <begin position="20"/>
        <end position="40"/>
    </location>
</feature>
<evidence type="ECO:0000313" key="3">
    <source>
        <dbReference type="Proteomes" id="UP000053593"/>
    </source>
</evidence>